<dbReference type="EMBL" id="LMWY01000032">
    <property type="protein sequence ID" value="KUN99383.1"/>
    <property type="molecule type" value="Genomic_DNA"/>
</dbReference>
<evidence type="ECO:0000313" key="2">
    <source>
        <dbReference type="Proteomes" id="UP000053429"/>
    </source>
</evidence>
<evidence type="ECO:0000313" key="1">
    <source>
        <dbReference type="EMBL" id="KUN99383.1"/>
    </source>
</evidence>
<gene>
    <name evidence="1" type="ORF">AQJ67_25715</name>
</gene>
<dbReference type="Proteomes" id="UP000053429">
    <property type="component" value="Unassembled WGS sequence"/>
</dbReference>
<proteinExistence type="predicted"/>
<sequence>MFRRHFCTATVGTAATAVLLIAARPTIGTSDVIRLRSGMDTLTALDQSKGGHAALEKAALSGAAKAVGLQDKAASQTIRQRLFSIAADYTTTAAWSCIDARQLDRAQTHLNEALRLAGMAQDPMAQMRVWNSTAILAHQRGDAGEGIAAAQAAQATAITRRDPLFGSLAHARAAIGHAEQRNRQAAIRSLGYAEEALAKAELRPRPGWVAFYGTAELHALAAIVREQLGEPAHAEAASHRALAALPKEYRRNRAMATVHLALAQLRQGDAEQACTTTEDVFELMTGSQLPGRLRVLLGDFYRDLLTLAPSAHVAREWGDRYRSEWSTV</sequence>
<organism evidence="1 2">
    <name type="scientific">Streptomyces caeruleatus</name>
    <dbReference type="NCBI Taxonomy" id="661399"/>
    <lineage>
        <taxon>Bacteria</taxon>
        <taxon>Bacillati</taxon>
        <taxon>Actinomycetota</taxon>
        <taxon>Actinomycetes</taxon>
        <taxon>Kitasatosporales</taxon>
        <taxon>Streptomycetaceae</taxon>
        <taxon>Streptomyces</taxon>
    </lineage>
</organism>
<name>A0A101TVQ7_9ACTN</name>
<dbReference type="STRING" id="661399.AQJ67_25715"/>
<dbReference type="InterPro" id="IPR011990">
    <property type="entry name" value="TPR-like_helical_dom_sf"/>
</dbReference>
<dbReference type="AlphaFoldDB" id="A0A101TVQ7"/>
<accession>A0A101TVQ7</accession>
<keyword evidence="2" id="KW-1185">Reference proteome</keyword>
<dbReference type="RefSeq" id="WP_062721541.1">
    <property type="nucleotide sequence ID" value="NZ_KQ948931.1"/>
</dbReference>
<dbReference type="SUPFAM" id="SSF48452">
    <property type="entry name" value="TPR-like"/>
    <property type="match status" value="1"/>
</dbReference>
<dbReference type="OrthoDB" id="4332031at2"/>
<dbReference type="Gene3D" id="1.25.40.10">
    <property type="entry name" value="Tetratricopeptide repeat domain"/>
    <property type="match status" value="1"/>
</dbReference>
<protein>
    <submittedName>
        <fullName evidence="1">Uncharacterized protein</fullName>
    </submittedName>
</protein>
<comment type="caution">
    <text evidence="1">The sequence shown here is derived from an EMBL/GenBank/DDBJ whole genome shotgun (WGS) entry which is preliminary data.</text>
</comment>
<reference evidence="1 2" key="1">
    <citation type="submission" date="2015-10" db="EMBL/GenBank/DDBJ databases">
        <title>Draft genome sequence of Streptomyces caeruleatus NRRL B-24802, type strain for the species Streptomyces caeruleatus.</title>
        <authorList>
            <person name="Ruckert C."/>
            <person name="Winkler A."/>
            <person name="Kalinowski J."/>
            <person name="Kampfer P."/>
            <person name="Glaeser S."/>
        </authorList>
    </citation>
    <scope>NUCLEOTIDE SEQUENCE [LARGE SCALE GENOMIC DNA]</scope>
    <source>
        <strain evidence="1 2">NRRL B-24802</strain>
    </source>
</reference>